<dbReference type="OrthoDB" id="6431689at2759"/>
<keyword evidence="4" id="KW-1185">Reference proteome</keyword>
<dbReference type="Gene3D" id="3.30.1490.20">
    <property type="entry name" value="ATP-grasp fold, A domain"/>
    <property type="match status" value="1"/>
</dbReference>
<dbReference type="Pfam" id="PF01326">
    <property type="entry name" value="PPDK_N"/>
    <property type="match status" value="1"/>
</dbReference>
<gene>
    <name evidence="3" type="primary">ppsA</name>
    <name evidence="3" type="ORF">TNIN_13151</name>
</gene>
<dbReference type="AlphaFoldDB" id="A0A8X6JJW8"/>
<sequence length="412" mass="46113">AIFHADDEKFVLKGTLTGKQRIFQSNKGWDGSLTIDCLNFELNSLKGRGLVINGKITKPSKRVKSNTPLYPTTSVVPLDHPWKTNELSKVFKNFVVPNGVVVTTSAYELFISNEILEEIKKLETVLYSDKVEETKLTCQKVVDKITNSPVPDSVHQAILSSLKKAFPKKTRDVKFAVRSSATGEDTEQMSAAGQMDTYLGVSGKEEIMTAVKKCWASQFAYIAVQYKRQNGQIINSPMAVVIQQMISSDVAGVLFTCDPLTGNPSVMSITANYGLGESVVSGAEEPDSIEIGRQGEDLIIKNKTIGSKSRRIVMKNDVSSCNQRTGETDRKVNMNSMYPTHREDEYFTIAQCWRYFFFLDWQKCKRPVYFCRGHGFLWLHGIFYAADLFKNVTDDDASAQASAISVLEKIRR</sequence>
<protein>
    <submittedName>
        <fullName evidence="3">Probable phosphoenolpyruvate synthase</fullName>
    </submittedName>
</protein>
<dbReference type="Proteomes" id="UP000886998">
    <property type="component" value="Unassembled WGS sequence"/>
</dbReference>
<reference evidence="3" key="1">
    <citation type="submission" date="2020-08" db="EMBL/GenBank/DDBJ databases">
        <title>Multicomponent nature underlies the extraordinary mechanical properties of spider dragline silk.</title>
        <authorList>
            <person name="Kono N."/>
            <person name="Nakamura H."/>
            <person name="Mori M."/>
            <person name="Yoshida Y."/>
            <person name="Ohtoshi R."/>
            <person name="Malay A.D."/>
            <person name="Moran D.A.P."/>
            <person name="Tomita M."/>
            <person name="Numata K."/>
            <person name="Arakawa K."/>
        </authorList>
    </citation>
    <scope>NUCLEOTIDE SEQUENCE</scope>
</reference>
<comment type="caution">
    <text evidence="3">The sequence shown here is derived from an EMBL/GenBank/DDBJ whole genome shotgun (WGS) entry which is preliminary data.</text>
</comment>
<dbReference type="Gene3D" id="3.30.470.20">
    <property type="entry name" value="ATP-grasp fold, B domain"/>
    <property type="match status" value="1"/>
</dbReference>
<proteinExistence type="inferred from homology"/>
<feature type="non-terminal residue" evidence="3">
    <location>
        <position position="412"/>
    </location>
</feature>
<name>A0A8X6JJW8_9ARAC</name>
<evidence type="ECO:0000313" key="4">
    <source>
        <dbReference type="Proteomes" id="UP000886998"/>
    </source>
</evidence>
<evidence type="ECO:0000256" key="1">
    <source>
        <dbReference type="ARBA" id="ARBA00007837"/>
    </source>
</evidence>
<dbReference type="PANTHER" id="PTHR43615:SF1">
    <property type="entry name" value="PPDK_N DOMAIN-CONTAINING PROTEIN"/>
    <property type="match status" value="1"/>
</dbReference>
<dbReference type="InterPro" id="IPR051549">
    <property type="entry name" value="PEP_Utilizing_Enz"/>
</dbReference>
<accession>A0A8X6JJW8</accession>
<dbReference type="GO" id="GO:0016301">
    <property type="term" value="F:kinase activity"/>
    <property type="evidence" value="ECO:0007669"/>
    <property type="project" value="InterPro"/>
</dbReference>
<dbReference type="GO" id="GO:0005524">
    <property type="term" value="F:ATP binding"/>
    <property type="evidence" value="ECO:0007669"/>
    <property type="project" value="InterPro"/>
</dbReference>
<evidence type="ECO:0000313" key="3">
    <source>
        <dbReference type="EMBL" id="GFS37507.1"/>
    </source>
</evidence>
<dbReference type="InterPro" id="IPR013815">
    <property type="entry name" value="ATP_grasp_subdomain_1"/>
</dbReference>
<dbReference type="PANTHER" id="PTHR43615">
    <property type="entry name" value="PHOSPHOENOLPYRUVATE SYNTHASE-RELATED"/>
    <property type="match status" value="1"/>
</dbReference>
<dbReference type="SUPFAM" id="SSF56059">
    <property type="entry name" value="Glutathione synthetase ATP-binding domain-like"/>
    <property type="match status" value="1"/>
</dbReference>
<evidence type="ECO:0000259" key="2">
    <source>
        <dbReference type="Pfam" id="PF01326"/>
    </source>
</evidence>
<feature type="domain" description="Pyruvate phosphate dikinase AMP/ATP-binding" evidence="2">
    <location>
        <begin position="93"/>
        <end position="327"/>
    </location>
</feature>
<organism evidence="3 4">
    <name type="scientific">Trichonephila inaurata madagascariensis</name>
    <dbReference type="NCBI Taxonomy" id="2747483"/>
    <lineage>
        <taxon>Eukaryota</taxon>
        <taxon>Metazoa</taxon>
        <taxon>Ecdysozoa</taxon>
        <taxon>Arthropoda</taxon>
        <taxon>Chelicerata</taxon>
        <taxon>Arachnida</taxon>
        <taxon>Araneae</taxon>
        <taxon>Araneomorphae</taxon>
        <taxon>Entelegynae</taxon>
        <taxon>Araneoidea</taxon>
        <taxon>Nephilidae</taxon>
        <taxon>Trichonephila</taxon>
        <taxon>Trichonephila inaurata</taxon>
    </lineage>
</organism>
<dbReference type="EMBL" id="BMAV01024980">
    <property type="protein sequence ID" value="GFS37507.1"/>
    <property type="molecule type" value="Genomic_DNA"/>
</dbReference>
<comment type="similarity">
    <text evidence="1">Belongs to the PEP-utilizing enzyme family.</text>
</comment>
<dbReference type="InterPro" id="IPR002192">
    <property type="entry name" value="PPDK_AMP/ATP-bd"/>
</dbReference>